<organism evidence="1 2">
    <name type="scientific">Tagetes erecta</name>
    <name type="common">African marigold</name>
    <dbReference type="NCBI Taxonomy" id="13708"/>
    <lineage>
        <taxon>Eukaryota</taxon>
        <taxon>Viridiplantae</taxon>
        <taxon>Streptophyta</taxon>
        <taxon>Embryophyta</taxon>
        <taxon>Tracheophyta</taxon>
        <taxon>Spermatophyta</taxon>
        <taxon>Magnoliopsida</taxon>
        <taxon>eudicotyledons</taxon>
        <taxon>Gunneridae</taxon>
        <taxon>Pentapetalae</taxon>
        <taxon>asterids</taxon>
        <taxon>campanulids</taxon>
        <taxon>Asterales</taxon>
        <taxon>Asteraceae</taxon>
        <taxon>Asteroideae</taxon>
        <taxon>Heliantheae alliance</taxon>
        <taxon>Tageteae</taxon>
        <taxon>Tagetes</taxon>
    </lineage>
</organism>
<evidence type="ECO:0000313" key="2">
    <source>
        <dbReference type="Proteomes" id="UP001229421"/>
    </source>
</evidence>
<protein>
    <submittedName>
        <fullName evidence="1">Uncharacterized protein</fullName>
    </submittedName>
</protein>
<dbReference type="Proteomes" id="UP001229421">
    <property type="component" value="Unassembled WGS sequence"/>
</dbReference>
<gene>
    <name evidence="1" type="ORF">QVD17_08494</name>
</gene>
<evidence type="ECO:0000313" key="1">
    <source>
        <dbReference type="EMBL" id="KAK1431810.1"/>
    </source>
</evidence>
<proteinExistence type="predicted"/>
<accession>A0AAD8KY17</accession>
<reference evidence="1" key="1">
    <citation type="journal article" date="2023" name="bioRxiv">
        <title>Improved chromosome-level genome assembly for marigold (Tagetes erecta).</title>
        <authorList>
            <person name="Jiang F."/>
            <person name="Yuan L."/>
            <person name="Wang S."/>
            <person name="Wang H."/>
            <person name="Xu D."/>
            <person name="Wang A."/>
            <person name="Fan W."/>
        </authorList>
    </citation>
    <scope>NUCLEOTIDE SEQUENCE</scope>
    <source>
        <strain evidence="1">WSJ</strain>
        <tissue evidence="1">Leaf</tissue>
    </source>
</reference>
<comment type="caution">
    <text evidence="1">The sequence shown here is derived from an EMBL/GenBank/DDBJ whole genome shotgun (WGS) entry which is preliminary data.</text>
</comment>
<sequence length="124" mass="14351">MGPSHFSNPLQCEKMVSDPVHEDVVGSLERGASFWLDNWSGLGPLKTNFPVLFSMERKKDCRVVERFRSTSQNFQLNWDWRTNVQSTEAREQLQICQNLLTGVRLNNSIDKWSWGSDDFTVNKV</sequence>
<dbReference type="AlphaFoldDB" id="A0AAD8KY17"/>
<keyword evidence="2" id="KW-1185">Reference proteome</keyword>
<dbReference type="EMBL" id="JAUHHV010000002">
    <property type="protein sequence ID" value="KAK1431810.1"/>
    <property type="molecule type" value="Genomic_DNA"/>
</dbReference>
<name>A0AAD8KY17_TARER</name>